<dbReference type="PANTHER" id="PTHR45711">
    <property type="entry name" value="CHLORIDE CHANNEL PROTEIN"/>
    <property type="match status" value="1"/>
</dbReference>
<keyword evidence="3" id="KW-1185">Reference proteome</keyword>
<evidence type="ECO:0000313" key="3">
    <source>
        <dbReference type="Proteomes" id="UP000193689"/>
    </source>
</evidence>
<reference evidence="2 3" key="1">
    <citation type="submission" date="2016-07" db="EMBL/GenBank/DDBJ databases">
        <title>Pervasive Adenine N6-methylation of Active Genes in Fungi.</title>
        <authorList>
            <consortium name="DOE Joint Genome Institute"/>
            <person name="Mondo S.J."/>
            <person name="Dannebaum R.O."/>
            <person name="Kuo R.C."/>
            <person name="Labutti K."/>
            <person name="Haridas S."/>
            <person name="Kuo A."/>
            <person name="Salamov A."/>
            <person name="Ahrendt S.R."/>
            <person name="Lipzen A."/>
            <person name="Sullivan W."/>
            <person name="Andreopoulos W.B."/>
            <person name="Clum A."/>
            <person name="Lindquist E."/>
            <person name="Daum C."/>
            <person name="Ramamoorthy G.K."/>
            <person name="Gryganskyi A."/>
            <person name="Culley D."/>
            <person name="Magnuson J.K."/>
            <person name="James T.Y."/>
            <person name="O'Malley M.A."/>
            <person name="Stajich J.E."/>
            <person name="Spatafora J.W."/>
            <person name="Visel A."/>
            <person name="Grigoriev I.V."/>
        </authorList>
    </citation>
    <scope>NUCLEOTIDE SEQUENCE [LARGE SCALE GENOMIC DNA]</scope>
    <source>
        <strain evidence="2 3">CBS 129021</strain>
    </source>
</reference>
<dbReference type="GO" id="GO:0005794">
    <property type="term" value="C:Golgi apparatus"/>
    <property type="evidence" value="ECO:0007669"/>
    <property type="project" value="TreeGrafter"/>
</dbReference>
<name>A0A1Y2EC42_9PEZI</name>
<dbReference type="AlphaFoldDB" id="A0A1Y2EC42"/>
<dbReference type="Proteomes" id="UP000193689">
    <property type="component" value="Unassembled WGS sequence"/>
</dbReference>
<dbReference type="GO" id="GO:0005886">
    <property type="term" value="C:plasma membrane"/>
    <property type="evidence" value="ECO:0007669"/>
    <property type="project" value="TreeGrafter"/>
</dbReference>
<dbReference type="GO" id="GO:0005769">
    <property type="term" value="C:early endosome"/>
    <property type="evidence" value="ECO:0007669"/>
    <property type="project" value="TreeGrafter"/>
</dbReference>
<protein>
    <submittedName>
        <fullName evidence="2">Uncharacterized protein</fullName>
    </submittedName>
</protein>
<accession>A0A1Y2EC42</accession>
<dbReference type="GeneID" id="63781192"/>
<dbReference type="InterPro" id="IPR014743">
    <property type="entry name" value="Cl-channel_core"/>
</dbReference>
<dbReference type="RefSeq" id="XP_040719399.1">
    <property type="nucleotide sequence ID" value="XM_040864980.1"/>
</dbReference>
<gene>
    <name evidence="2" type="ORF">BCR38DRAFT_508607</name>
</gene>
<dbReference type="EMBL" id="MCFJ01000003">
    <property type="protein sequence ID" value="ORY69112.1"/>
    <property type="molecule type" value="Genomic_DNA"/>
</dbReference>
<dbReference type="GO" id="GO:0005247">
    <property type="term" value="F:voltage-gated chloride channel activity"/>
    <property type="evidence" value="ECO:0007669"/>
    <property type="project" value="TreeGrafter"/>
</dbReference>
<evidence type="ECO:0000313" key="2">
    <source>
        <dbReference type="EMBL" id="ORY69112.1"/>
    </source>
</evidence>
<evidence type="ECO:0000256" key="1">
    <source>
        <dbReference type="ARBA" id="ARBA00023065"/>
    </source>
</evidence>
<organism evidence="2 3">
    <name type="scientific">Pseudomassariella vexata</name>
    <dbReference type="NCBI Taxonomy" id="1141098"/>
    <lineage>
        <taxon>Eukaryota</taxon>
        <taxon>Fungi</taxon>
        <taxon>Dikarya</taxon>
        <taxon>Ascomycota</taxon>
        <taxon>Pezizomycotina</taxon>
        <taxon>Sordariomycetes</taxon>
        <taxon>Xylariomycetidae</taxon>
        <taxon>Amphisphaeriales</taxon>
        <taxon>Pseudomassariaceae</taxon>
        <taxon>Pseudomassariella</taxon>
    </lineage>
</organism>
<dbReference type="OrthoDB" id="44789at2759"/>
<sequence length="237" mass="26332">MGTGKLVPFETNYGTNYDAIRYPVFIFLAVSGEFFGDFFCQANFFWSRQLLKYGVTKNQVVHELMLVMFIAALLQFPNPMIQDTRDIAISNLLADCRNTSHLVQICVHERKVEKGVPSGIIIDGRSQAQATQGQGKNGYGTHIGERPCPGYLPEAELEFGLGLLEEDKIEVDLLEGPISEFVNRTPLTICAKTPMEFVVGTFGKLMLEYAVVVEEDTARVVGAIIAKRLVSYIDGLK</sequence>
<dbReference type="SUPFAM" id="SSF54631">
    <property type="entry name" value="CBS-domain pair"/>
    <property type="match status" value="1"/>
</dbReference>
<dbReference type="InterPro" id="IPR046342">
    <property type="entry name" value="CBS_dom_sf"/>
</dbReference>
<keyword evidence="1" id="KW-0813">Transport</keyword>
<dbReference type="SUPFAM" id="SSF81340">
    <property type="entry name" value="Clc chloride channel"/>
    <property type="match status" value="1"/>
</dbReference>
<dbReference type="Gene3D" id="1.10.3080.10">
    <property type="entry name" value="Clc chloride channel"/>
    <property type="match status" value="1"/>
</dbReference>
<proteinExistence type="predicted"/>
<dbReference type="PANTHER" id="PTHR45711:SF3">
    <property type="entry name" value="CLC CHANNEL"/>
    <property type="match status" value="1"/>
</dbReference>
<dbReference type="InParanoid" id="A0A1Y2EC42"/>
<comment type="caution">
    <text evidence="2">The sequence shown here is derived from an EMBL/GenBank/DDBJ whole genome shotgun (WGS) entry which is preliminary data.</text>
</comment>
<keyword evidence="1" id="KW-0406">Ion transport</keyword>